<gene>
    <name evidence="2" type="ORF">ABB29_11960</name>
</gene>
<keyword evidence="3" id="KW-1185">Reference proteome</keyword>
<evidence type="ECO:0000313" key="3">
    <source>
        <dbReference type="Proteomes" id="UP000052052"/>
    </source>
</evidence>
<feature type="compositionally biased region" description="Gly residues" evidence="1">
    <location>
        <begin position="217"/>
        <end position="226"/>
    </location>
</feature>
<dbReference type="EMBL" id="LDJL01000011">
    <property type="protein sequence ID" value="KRG69123.1"/>
    <property type="molecule type" value="Genomic_DNA"/>
</dbReference>
<dbReference type="Proteomes" id="UP000052052">
    <property type="component" value="Unassembled WGS sequence"/>
</dbReference>
<comment type="caution">
    <text evidence="2">The sequence shown here is derived from an EMBL/GenBank/DDBJ whole genome shotgun (WGS) entry which is preliminary data.</text>
</comment>
<dbReference type="AlphaFoldDB" id="A0A0R0CV05"/>
<dbReference type="PATRIC" id="fig|344882.3.peg.758"/>
<evidence type="ECO:0000256" key="1">
    <source>
        <dbReference type="SAM" id="MobiDB-lite"/>
    </source>
</evidence>
<feature type="region of interest" description="Disordered" evidence="1">
    <location>
        <begin position="217"/>
        <end position="239"/>
    </location>
</feature>
<dbReference type="OrthoDB" id="6054032at2"/>
<dbReference type="STRING" id="344882.ABB29_11960"/>
<proteinExistence type="predicted"/>
<accession>A0A0R0CV05</accession>
<evidence type="ECO:0000313" key="2">
    <source>
        <dbReference type="EMBL" id="KRG69123.1"/>
    </source>
</evidence>
<organism evidence="2 3">
    <name type="scientific">Pseudoxanthomonas dokdonensis</name>
    <dbReference type="NCBI Taxonomy" id="344882"/>
    <lineage>
        <taxon>Bacteria</taxon>
        <taxon>Pseudomonadati</taxon>
        <taxon>Pseudomonadota</taxon>
        <taxon>Gammaproteobacteria</taxon>
        <taxon>Lysobacterales</taxon>
        <taxon>Lysobacteraceae</taxon>
        <taxon>Pseudoxanthomonas</taxon>
    </lineage>
</organism>
<reference evidence="2 3" key="1">
    <citation type="submission" date="2015-05" db="EMBL/GenBank/DDBJ databases">
        <title>Genome sequencing and analysis of members of genus Stenotrophomonas.</title>
        <authorList>
            <person name="Patil P.P."/>
            <person name="Midha S."/>
            <person name="Patil P.B."/>
        </authorList>
    </citation>
    <scope>NUCLEOTIDE SEQUENCE [LARGE SCALE GENOMIC DNA]</scope>
    <source>
        <strain evidence="2 3">DSM 21858</strain>
    </source>
</reference>
<name>A0A0R0CV05_9GAMM</name>
<sequence>MANNFAEAMQEGYAFGTRQRQEREQAARNAELQGLAPLAIGGDVNASNRAFALDPKAASAYQGQGDRLRGQLRGLAKSLKQSSNNPQLQAALYRSALPLLKAQSWGGDVPDEFDAAQVMPVAEQILAMTDGVKTANGVPAGFQQFQLTAEAAGLKPGTPEYQQAARIALGQEGRAATGGFSFEMIRGADGRERPARRDPRTGMVEVFSDSAGWTPLGGAGNLGGGRPSSLGNPTFTGPDGMPIAIDPLLPAELQAQIRDNPAAFNAAPSGSSVDFGAAATGLATGRSPEEQAALTTAAQEAAKLKYLPQVQAIQANAAIAQTAGQEQAKSEAERNAAARTKAPQLLNVERGLNRIDMALQKLDQGVIGDTGPIDQYYKRFTPEGQELDAAIGSIQNDMLALTRVPGVGSQSDLEQKIANLKYPSLANDPAVNLRNLQQLRAFIKDLSESLGRSQPAAGAAPGGWSIQRVE</sequence>
<protein>
    <submittedName>
        <fullName evidence="2">Uncharacterized protein</fullName>
    </submittedName>
</protein>
<dbReference type="RefSeq" id="WP_057659264.1">
    <property type="nucleotide sequence ID" value="NZ_LDJL01000011.1"/>
</dbReference>